<evidence type="ECO:0000256" key="1">
    <source>
        <dbReference type="ARBA" id="ARBA00005889"/>
    </source>
</evidence>
<evidence type="ECO:0000256" key="7">
    <source>
        <dbReference type="SAM" id="Coils"/>
    </source>
</evidence>
<dbReference type="GO" id="GO:0006355">
    <property type="term" value="P:regulation of DNA-templated transcription"/>
    <property type="evidence" value="ECO:0007669"/>
    <property type="project" value="UniProtKB-UniRule"/>
</dbReference>
<proteinExistence type="inferred from homology"/>
<dbReference type="InterPro" id="IPR031052">
    <property type="entry name" value="FHY3/FAR1"/>
</dbReference>
<dbReference type="InterPro" id="IPR004330">
    <property type="entry name" value="FAR1_DNA_bnd_dom"/>
</dbReference>
<accession>A0A9N7RJU3</accession>
<dbReference type="AlphaFoldDB" id="A0A9N7RJU3"/>
<comment type="caution">
    <text evidence="9">The sequence shown here is derived from an EMBL/GenBank/DDBJ whole genome shotgun (WGS) entry which is preliminary data.</text>
</comment>
<name>A0A9N7RJU3_STRHE</name>
<comment type="subcellular location">
    <subcellularLocation>
        <location evidence="6">Nucleus</location>
    </subcellularLocation>
</comment>
<dbReference type="InterPro" id="IPR018289">
    <property type="entry name" value="MULE_transposase_dom"/>
</dbReference>
<organism evidence="9 10">
    <name type="scientific">Striga hermonthica</name>
    <name type="common">Purple witchweed</name>
    <name type="synonym">Buchnera hermonthica</name>
    <dbReference type="NCBI Taxonomy" id="68872"/>
    <lineage>
        <taxon>Eukaryota</taxon>
        <taxon>Viridiplantae</taxon>
        <taxon>Streptophyta</taxon>
        <taxon>Embryophyta</taxon>
        <taxon>Tracheophyta</taxon>
        <taxon>Spermatophyta</taxon>
        <taxon>Magnoliopsida</taxon>
        <taxon>eudicotyledons</taxon>
        <taxon>Gunneridae</taxon>
        <taxon>Pentapetalae</taxon>
        <taxon>asterids</taxon>
        <taxon>lamiids</taxon>
        <taxon>Lamiales</taxon>
        <taxon>Orobanchaceae</taxon>
        <taxon>Buchnereae</taxon>
        <taxon>Striga</taxon>
    </lineage>
</organism>
<evidence type="ECO:0000313" key="9">
    <source>
        <dbReference type="EMBL" id="CAA0832632.1"/>
    </source>
</evidence>
<dbReference type="Pfam" id="PF04434">
    <property type="entry name" value="SWIM"/>
    <property type="match status" value="1"/>
</dbReference>
<dbReference type="GO" id="GO:0005634">
    <property type="term" value="C:nucleus"/>
    <property type="evidence" value="ECO:0007669"/>
    <property type="project" value="UniProtKB-SubCell"/>
</dbReference>
<sequence>MENGMLEFDIGLGVGDDGMDIEAPNDVDQFPDNSLNDANSFGSGSSETAFALHTYIPEGDLDLDLDLEPYEGMEFESEEAAKAFYNSFARRVGFSTRVSSSRRSRKDGAIIQRSFVCAKEGFRNPNEKRTKDREIKRPRTVTRVGCKASMSVKIQDSGKWVVSGFVKEHNHELVPPDQVHCLRSHRQISGPAKTLIDTLQAAGMGPRRIMSVLIKEYGGISKVGFTEVDCRNYMRNNRHKSMEGDIQLLLDYLKQKQAEDPAFFYAVQGDEDQCLGNVFWADPKSRADYTHFGDTVTFDTTYRSNRYRLPFVPFTGLNHHSQPVLFGCAFLKNESEASFTWLFETWLTAMSARAPLSITTEYDPIIRSAVSHVFPNARHRFCKWHIFKQCQEKLSSILLKNPHFEAALHKCVNLPETSEEFESAWHLLVGKYSLGDHKWVQSVYADRGHWVPAYLRDSFFAETSTGHHGDGINSYFDGYVNASTNLSQFFKLYEKALESRHEKEIKADFDTINMPPLLKTPSPMEKQASEFYTRKIFTRFQEELVSTLTFTASQEEDGDDERSSDVTTYRVAKFGEDHRVYRVRFNVLEMRASCSCRMFESSGFLCRHVLAVFRVTNVLTLPSHYILKRWTRNAKSSVVLTERATDPFSGYLESHTVRYNTLRHEALKFVDEGAETVESYDVALGALVEASKKVALAVRNEGKGFASNGPARDVFGEGGVGADQCGEEGQGSSTQQLLEGDMDQKINELSMDLERANRKCEVYRTNLLSLLKDIENHKQCLSIEVENIKLSMKDGL</sequence>
<comment type="function">
    <text evidence="6">Putative transcription activator involved in regulating light control of development.</text>
</comment>
<dbReference type="EMBL" id="CACSLK010027834">
    <property type="protein sequence ID" value="CAA0832632.1"/>
    <property type="molecule type" value="Genomic_DNA"/>
</dbReference>
<keyword evidence="6" id="KW-0539">Nucleus</keyword>
<dbReference type="Pfam" id="PF03101">
    <property type="entry name" value="FAR1"/>
    <property type="match status" value="1"/>
</dbReference>
<dbReference type="PROSITE" id="PS50966">
    <property type="entry name" value="ZF_SWIM"/>
    <property type="match status" value="1"/>
</dbReference>
<evidence type="ECO:0000256" key="6">
    <source>
        <dbReference type="RuleBase" id="RU367018"/>
    </source>
</evidence>
<dbReference type="InterPro" id="IPR007527">
    <property type="entry name" value="Znf_SWIM"/>
</dbReference>
<protein>
    <recommendedName>
        <fullName evidence="6">Protein FAR1-RELATED SEQUENCE</fullName>
    </recommendedName>
</protein>
<feature type="domain" description="SWIM-type" evidence="8">
    <location>
        <begin position="581"/>
        <end position="617"/>
    </location>
</feature>
<feature type="coiled-coil region" evidence="7">
    <location>
        <begin position="746"/>
        <end position="773"/>
    </location>
</feature>
<dbReference type="PANTHER" id="PTHR31669">
    <property type="entry name" value="PROTEIN FAR1-RELATED SEQUENCE 10-RELATED"/>
    <property type="match status" value="1"/>
</dbReference>
<dbReference type="SMART" id="SM00575">
    <property type="entry name" value="ZnF_PMZ"/>
    <property type="match status" value="1"/>
</dbReference>
<dbReference type="PANTHER" id="PTHR31669:SF179">
    <property type="entry name" value="PROTEIN FAR1-RELATED SEQUENCE 5"/>
    <property type="match status" value="1"/>
</dbReference>
<keyword evidence="2 6" id="KW-0479">Metal-binding</keyword>
<reference evidence="9" key="1">
    <citation type="submission" date="2019-12" db="EMBL/GenBank/DDBJ databases">
        <authorList>
            <person name="Scholes J."/>
        </authorList>
    </citation>
    <scope>NUCLEOTIDE SEQUENCE</scope>
</reference>
<evidence type="ECO:0000313" key="10">
    <source>
        <dbReference type="Proteomes" id="UP001153555"/>
    </source>
</evidence>
<dbReference type="GO" id="GO:0008270">
    <property type="term" value="F:zinc ion binding"/>
    <property type="evidence" value="ECO:0007669"/>
    <property type="project" value="UniProtKB-UniRule"/>
</dbReference>
<evidence type="ECO:0000256" key="2">
    <source>
        <dbReference type="ARBA" id="ARBA00022723"/>
    </source>
</evidence>
<keyword evidence="4 6" id="KW-0862">Zinc</keyword>
<keyword evidence="7" id="KW-0175">Coiled coil</keyword>
<comment type="similarity">
    <text evidence="1 6">Belongs to the FHY3/FAR1 family.</text>
</comment>
<keyword evidence="3 5" id="KW-0863">Zinc-finger</keyword>
<dbReference type="OrthoDB" id="1927586at2759"/>
<evidence type="ECO:0000256" key="3">
    <source>
        <dbReference type="ARBA" id="ARBA00022771"/>
    </source>
</evidence>
<dbReference type="InterPro" id="IPR006564">
    <property type="entry name" value="Znf_PMZ"/>
</dbReference>
<dbReference type="Pfam" id="PF10551">
    <property type="entry name" value="MULE"/>
    <property type="match status" value="1"/>
</dbReference>
<dbReference type="Proteomes" id="UP001153555">
    <property type="component" value="Unassembled WGS sequence"/>
</dbReference>
<evidence type="ECO:0000256" key="5">
    <source>
        <dbReference type="PROSITE-ProRule" id="PRU00325"/>
    </source>
</evidence>
<evidence type="ECO:0000256" key="4">
    <source>
        <dbReference type="ARBA" id="ARBA00022833"/>
    </source>
</evidence>
<keyword evidence="10" id="KW-1185">Reference proteome</keyword>
<evidence type="ECO:0000259" key="8">
    <source>
        <dbReference type="PROSITE" id="PS50966"/>
    </source>
</evidence>
<gene>
    <name evidence="9" type="ORF">SHERM_27906</name>
</gene>